<dbReference type="GO" id="GO:0016485">
    <property type="term" value="P:protein processing"/>
    <property type="evidence" value="ECO:0007669"/>
    <property type="project" value="TreeGrafter"/>
</dbReference>
<evidence type="ECO:0000256" key="2">
    <source>
        <dbReference type="ARBA" id="ARBA00022670"/>
    </source>
</evidence>
<keyword evidence="4" id="KW-0378">Hydrolase</keyword>
<dbReference type="Pfam" id="PF01750">
    <property type="entry name" value="HycI"/>
    <property type="match status" value="1"/>
</dbReference>
<sequence>MLGMGNEILMDDGIGPRLANRFKSSLPHPSTTYETAWVGGLEILEYIQGFQYVIFIDGIKTKNGMPGDVYYFTPEDYKETLHLSNLHDVSFLTAIELGESLGYQLPESILIIAVEIEEDTVFGKNFTPKLGKRYNEIYQEIYQIIKPVVQDRITLDQLIVKTGLEK</sequence>
<dbReference type="InterPro" id="IPR023430">
    <property type="entry name" value="Pept_HybD-like_dom_sf"/>
</dbReference>
<dbReference type="GO" id="GO:0008047">
    <property type="term" value="F:enzyme activator activity"/>
    <property type="evidence" value="ECO:0007669"/>
    <property type="project" value="InterPro"/>
</dbReference>
<dbReference type="NCBIfam" id="TIGR00072">
    <property type="entry name" value="hydrog_prot"/>
    <property type="match status" value="1"/>
</dbReference>
<evidence type="ECO:0008006" key="6">
    <source>
        <dbReference type="Google" id="ProtNLM"/>
    </source>
</evidence>
<keyword evidence="3" id="KW-0064">Aspartyl protease</keyword>
<evidence type="ECO:0000256" key="4">
    <source>
        <dbReference type="ARBA" id="ARBA00022801"/>
    </source>
</evidence>
<accession>X1TDF7</accession>
<evidence type="ECO:0000313" key="5">
    <source>
        <dbReference type="EMBL" id="GAI78049.1"/>
    </source>
</evidence>
<name>X1TDF7_9ZZZZ</name>
<evidence type="ECO:0000256" key="1">
    <source>
        <dbReference type="ARBA" id="ARBA00006814"/>
    </source>
</evidence>
<dbReference type="SUPFAM" id="SSF53163">
    <property type="entry name" value="HybD-like"/>
    <property type="match status" value="1"/>
</dbReference>
<dbReference type="CDD" id="cd00518">
    <property type="entry name" value="H2MP"/>
    <property type="match status" value="1"/>
</dbReference>
<dbReference type="EMBL" id="BARW01006589">
    <property type="protein sequence ID" value="GAI78049.1"/>
    <property type="molecule type" value="Genomic_DNA"/>
</dbReference>
<dbReference type="Gene3D" id="3.40.50.1450">
    <property type="entry name" value="HybD-like"/>
    <property type="match status" value="1"/>
</dbReference>
<dbReference type="PANTHER" id="PTHR30302">
    <property type="entry name" value="HYDROGENASE 1 MATURATION PROTEASE"/>
    <property type="match status" value="1"/>
</dbReference>
<dbReference type="AlphaFoldDB" id="X1TDF7"/>
<comment type="similarity">
    <text evidence="1">Belongs to the peptidase A31 family.</text>
</comment>
<dbReference type="PANTHER" id="PTHR30302:SF1">
    <property type="entry name" value="HYDROGENASE 2 MATURATION PROTEASE"/>
    <property type="match status" value="1"/>
</dbReference>
<dbReference type="InterPro" id="IPR000671">
    <property type="entry name" value="Peptidase_A31"/>
</dbReference>
<proteinExistence type="inferred from homology"/>
<gene>
    <name evidence="5" type="ORF">S12H4_13847</name>
</gene>
<keyword evidence="2" id="KW-0645">Protease</keyword>
<organism evidence="5">
    <name type="scientific">marine sediment metagenome</name>
    <dbReference type="NCBI Taxonomy" id="412755"/>
    <lineage>
        <taxon>unclassified sequences</taxon>
        <taxon>metagenomes</taxon>
        <taxon>ecological metagenomes</taxon>
    </lineage>
</organism>
<evidence type="ECO:0000256" key="3">
    <source>
        <dbReference type="ARBA" id="ARBA00022750"/>
    </source>
</evidence>
<comment type="caution">
    <text evidence="5">The sequence shown here is derived from an EMBL/GenBank/DDBJ whole genome shotgun (WGS) entry which is preliminary data.</text>
</comment>
<reference evidence="5" key="1">
    <citation type="journal article" date="2014" name="Front. Microbiol.">
        <title>High frequency of phylogenetically diverse reductive dehalogenase-homologous genes in deep subseafloor sedimentary metagenomes.</title>
        <authorList>
            <person name="Kawai M."/>
            <person name="Futagami T."/>
            <person name="Toyoda A."/>
            <person name="Takaki Y."/>
            <person name="Nishi S."/>
            <person name="Hori S."/>
            <person name="Arai W."/>
            <person name="Tsubouchi T."/>
            <person name="Morono Y."/>
            <person name="Uchiyama I."/>
            <person name="Ito T."/>
            <person name="Fujiyama A."/>
            <person name="Inagaki F."/>
            <person name="Takami H."/>
        </authorList>
    </citation>
    <scope>NUCLEOTIDE SEQUENCE</scope>
    <source>
        <strain evidence="5">Expedition CK06-06</strain>
    </source>
</reference>
<protein>
    <recommendedName>
        <fullName evidence="6">Hydrogenase maturation protease</fullName>
    </recommendedName>
</protein>
<dbReference type="GO" id="GO:0004190">
    <property type="term" value="F:aspartic-type endopeptidase activity"/>
    <property type="evidence" value="ECO:0007669"/>
    <property type="project" value="UniProtKB-KW"/>
</dbReference>